<dbReference type="InterPro" id="IPR006047">
    <property type="entry name" value="GH13_cat_dom"/>
</dbReference>
<protein>
    <recommendedName>
        <fullName evidence="3">Glycosyl hydrolase family 13 catalytic domain-containing protein</fullName>
    </recommendedName>
</protein>
<comment type="caution">
    <text evidence="4">The sequence shown here is derived from an EMBL/GenBank/DDBJ whole genome shotgun (WGS) entry which is preliminary data.</text>
</comment>
<keyword evidence="2" id="KW-0732">Signal</keyword>
<gene>
    <name evidence="4" type="ORF">GCM10023095_25090</name>
</gene>
<evidence type="ECO:0000313" key="4">
    <source>
        <dbReference type="EMBL" id="GAA4501651.1"/>
    </source>
</evidence>
<feature type="signal peptide" evidence="2">
    <location>
        <begin position="1"/>
        <end position="24"/>
    </location>
</feature>
<comment type="similarity">
    <text evidence="1">Belongs to the glycosyl hydrolase 13 family.</text>
</comment>
<dbReference type="InterPro" id="IPR045857">
    <property type="entry name" value="O16G_dom_2"/>
</dbReference>
<dbReference type="Gene3D" id="3.90.400.10">
    <property type="entry name" value="Oligo-1,6-glucosidase, Domain 2"/>
    <property type="match status" value="1"/>
</dbReference>
<dbReference type="PROSITE" id="PS51257">
    <property type="entry name" value="PROKAR_LIPOPROTEIN"/>
    <property type="match status" value="1"/>
</dbReference>
<dbReference type="Proteomes" id="UP001501321">
    <property type="component" value="Unassembled WGS sequence"/>
</dbReference>
<evidence type="ECO:0000256" key="2">
    <source>
        <dbReference type="SAM" id="SignalP"/>
    </source>
</evidence>
<dbReference type="PANTHER" id="PTHR10357">
    <property type="entry name" value="ALPHA-AMYLASE FAMILY MEMBER"/>
    <property type="match status" value="1"/>
</dbReference>
<evidence type="ECO:0000313" key="5">
    <source>
        <dbReference type="Proteomes" id="UP001501321"/>
    </source>
</evidence>
<feature type="domain" description="Glycosyl hydrolase family 13 catalytic" evidence="3">
    <location>
        <begin position="43"/>
        <end position="432"/>
    </location>
</feature>
<reference evidence="5" key="1">
    <citation type="journal article" date="2019" name="Int. J. Syst. Evol. Microbiol.">
        <title>The Global Catalogue of Microorganisms (GCM) 10K type strain sequencing project: providing services to taxonomists for standard genome sequencing and annotation.</title>
        <authorList>
            <consortium name="The Broad Institute Genomics Platform"/>
            <consortium name="The Broad Institute Genome Sequencing Center for Infectious Disease"/>
            <person name="Wu L."/>
            <person name="Ma J."/>
        </authorList>
    </citation>
    <scope>NUCLEOTIDE SEQUENCE [LARGE SCALE GENOMIC DNA]</scope>
    <source>
        <strain evidence="5">JCM 32226</strain>
    </source>
</reference>
<proteinExistence type="inferred from homology"/>
<keyword evidence="5" id="KW-1185">Reference proteome</keyword>
<organism evidence="4 5">
    <name type="scientific">Pseudaeromonas paramecii</name>
    <dbReference type="NCBI Taxonomy" id="2138166"/>
    <lineage>
        <taxon>Bacteria</taxon>
        <taxon>Pseudomonadati</taxon>
        <taxon>Pseudomonadota</taxon>
        <taxon>Gammaproteobacteria</taxon>
        <taxon>Aeromonadales</taxon>
        <taxon>Aeromonadaceae</taxon>
        <taxon>Pseudaeromonas</taxon>
    </lineage>
</organism>
<dbReference type="CDD" id="cd11316">
    <property type="entry name" value="AmyAc_bac2_AmyA"/>
    <property type="match status" value="1"/>
</dbReference>
<dbReference type="SUPFAM" id="SSF49452">
    <property type="entry name" value="Starch-binding domain-like"/>
    <property type="match status" value="1"/>
</dbReference>
<dbReference type="Gene3D" id="3.20.20.80">
    <property type="entry name" value="Glycosidases"/>
    <property type="match status" value="1"/>
</dbReference>
<sequence>MQKWMQACALLSGLLPLLSGCNDANETSTPQATDDWHQKVGYEIFVRSFYDSDGDGIGDLNGVTEKLDYLTDLGVDALWLMPINPSPTYHGYNVTDYQAINPDYGTLEDFKGLLAAAHAHHIKVIPDLVVNHTSDQHPWFKAMLAGDANYQNFYRCGDEALDGNWGQVAPGRYCYYSFGPQSGLPDLNYDEPAVREAIKQVADFWLDLGVDGFRLDVAQDIGDGDDAYSVAWWQEFSAHVKAIKPDAFIIGEVNYDSTADSDKIAPFLAGMNATFDFPLYNELVTAAAGLPKDLLATLNPIRQHYAAVSPEFADSLVIGNHDRNRIASELNFADSKIRRAVTWQMTLPGTPFIYYGDEIGMRGGHDLQGDPQKREPFDWYASADGQGQAKMDADIYGAEAKNLQPFDGISLEEEQEDPDSLYQYYRKLIQIRKANPLLFTGDYQRVGTPEGTYGYQIRGANADYSLLVVHNLDAQQANSLVLTADADELLSGQHYQAGDRLDIPAYTSVILRSAADTIPVETGAIPDDAMDTSDVTLDIRVHVPDNTPADAQLYMPNSDDGWDPTSITVDPDTTLQQLDAHTYFIRVTRPRGTRLEYKFFRGSWANSETDVEGNWTGNRIFLFVDDQSEVDVHIQGWRDTNYHGS</sequence>
<dbReference type="SMART" id="SM00642">
    <property type="entry name" value="Aamy"/>
    <property type="match status" value="1"/>
</dbReference>
<dbReference type="InterPro" id="IPR013784">
    <property type="entry name" value="Carb-bd-like_fold"/>
</dbReference>
<evidence type="ECO:0000256" key="1">
    <source>
        <dbReference type="ARBA" id="ARBA00008061"/>
    </source>
</evidence>
<evidence type="ECO:0000259" key="3">
    <source>
        <dbReference type="SMART" id="SM00642"/>
    </source>
</evidence>
<dbReference type="Pfam" id="PF00128">
    <property type="entry name" value="Alpha-amylase"/>
    <property type="match status" value="1"/>
</dbReference>
<dbReference type="SUPFAM" id="SSF51445">
    <property type="entry name" value="(Trans)glycosidases"/>
    <property type="match status" value="1"/>
</dbReference>
<dbReference type="InterPro" id="IPR017853">
    <property type="entry name" value="GH"/>
</dbReference>
<dbReference type="PANTHER" id="PTHR10357:SF179">
    <property type="entry name" value="NEUTRAL AND BASIC AMINO ACID TRANSPORT PROTEIN RBAT"/>
    <property type="match status" value="1"/>
</dbReference>
<dbReference type="RefSeq" id="WP_345013621.1">
    <property type="nucleotide sequence ID" value="NZ_BAABFC010000017.1"/>
</dbReference>
<accession>A0ABP8QFF6</accession>
<name>A0ABP8QFF6_9GAMM</name>
<feature type="chain" id="PRO_5046100042" description="Glycosyl hydrolase family 13 catalytic domain-containing protein" evidence="2">
    <location>
        <begin position="25"/>
        <end position="645"/>
    </location>
</feature>
<dbReference type="EMBL" id="BAABFC010000017">
    <property type="protein sequence ID" value="GAA4501651.1"/>
    <property type="molecule type" value="Genomic_DNA"/>
</dbReference>